<dbReference type="PANTHER" id="PTHR37610">
    <property type="entry name" value="CCHC-TYPE DOMAIN-CONTAINING PROTEIN"/>
    <property type="match status" value="1"/>
</dbReference>
<name>A0A7J7MZT4_9MAGN</name>
<feature type="domain" description="Retrotransposon Copia-like N-terminal" evidence="2">
    <location>
        <begin position="26"/>
        <end position="70"/>
    </location>
</feature>
<dbReference type="InterPro" id="IPR029472">
    <property type="entry name" value="Copia-like_N"/>
</dbReference>
<evidence type="ECO:0000256" key="1">
    <source>
        <dbReference type="SAM" id="MobiDB-lite"/>
    </source>
</evidence>
<evidence type="ECO:0000259" key="2">
    <source>
        <dbReference type="Pfam" id="PF14244"/>
    </source>
</evidence>
<dbReference type="Pfam" id="PF14244">
    <property type="entry name" value="Retrotran_gag_3"/>
    <property type="match status" value="1"/>
</dbReference>
<evidence type="ECO:0000313" key="3">
    <source>
        <dbReference type="EMBL" id="KAF6160198.1"/>
    </source>
</evidence>
<comment type="caution">
    <text evidence="3">The sequence shown here is derived from an EMBL/GenBank/DDBJ whole genome shotgun (WGS) entry which is preliminary data.</text>
</comment>
<dbReference type="AlphaFoldDB" id="A0A7J7MZT4"/>
<sequence>MAVSDTMIASSTSESGHGVVSSLPTHPFENSSLQITTKKLDSRNYLLWAESAKMFIGERMKSDYITGVVQERAEYSSTYAKWFSDDSIVRSWLIHSMQPSIAAGYMFMKTSKQIWESVKKTYSQRQNNAHIFQLWNDVSQLKQGDLFLLTYYAKLRVVWEEMDHYQSATKWDTVADSEKYAKLIEKNRIFQFLQRLNSEFEFARVQLLGSDILPSLDEVYSLMLSYESCCTSLPALVSMSDRSVDQQW</sequence>
<dbReference type="EMBL" id="JACGCM010001166">
    <property type="protein sequence ID" value="KAF6160198.1"/>
    <property type="molecule type" value="Genomic_DNA"/>
</dbReference>
<evidence type="ECO:0000313" key="4">
    <source>
        <dbReference type="Proteomes" id="UP000541444"/>
    </source>
</evidence>
<reference evidence="3 4" key="1">
    <citation type="journal article" date="2020" name="IScience">
        <title>Genome Sequencing of the Endangered Kingdonia uniflora (Circaeasteraceae, Ranunculales) Reveals Potential Mechanisms of Evolutionary Specialization.</title>
        <authorList>
            <person name="Sun Y."/>
            <person name="Deng T."/>
            <person name="Zhang A."/>
            <person name="Moore M.J."/>
            <person name="Landis J.B."/>
            <person name="Lin N."/>
            <person name="Zhang H."/>
            <person name="Zhang X."/>
            <person name="Huang J."/>
            <person name="Zhang X."/>
            <person name="Sun H."/>
            <person name="Wang H."/>
        </authorList>
    </citation>
    <scope>NUCLEOTIDE SEQUENCE [LARGE SCALE GENOMIC DNA]</scope>
    <source>
        <strain evidence="3">TB1705</strain>
        <tissue evidence="3">Leaf</tissue>
    </source>
</reference>
<dbReference type="OrthoDB" id="1750575at2759"/>
<feature type="region of interest" description="Disordered" evidence="1">
    <location>
        <begin position="1"/>
        <end position="23"/>
    </location>
</feature>
<dbReference type="PANTHER" id="PTHR37610:SF75">
    <property type="entry name" value="RETROTRANSPOSON COPIA-LIKE N-TERMINAL DOMAIN-CONTAINING PROTEIN"/>
    <property type="match status" value="1"/>
</dbReference>
<organism evidence="3 4">
    <name type="scientific">Kingdonia uniflora</name>
    <dbReference type="NCBI Taxonomy" id="39325"/>
    <lineage>
        <taxon>Eukaryota</taxon>
        <taxon>Viridiplantae</taxon>
        <taxon>Streptophyta</taxon>
        <taxon>Embryophyta</taxon>
        <taxon>Tracheophyta</taxon>
        <taxon>Spermatophyta</taxon>
        <taxon>Magnoliopsida</taxon>
        <taxon>Ranunculales</taxon>
        <taxon>Circaeasteraceae</taxon>
        <taxon>Kingdonia</taxon>
    </lineage>
</organism>
<keyword evidence="4" id="KW-1185">Reference proteome</keyword>
<proteinExistence type="predicted"/>
<dbReference type="Proteomes" id="UP000541444">
    <property type="component" value="Unassembled WGS sequence"/>
</dbReference>
<accession>A0A7J7MZT4</accession>
<protein>
    <recommendedName>
        <fullName evidence="2">Retrotransposon Copia-like N-terminal domain-containing protein</fullName>
    </recommendedName>
</protein>
<gene>
    <name evidence="3" type="ORF">GIB67_016634</name>
</gene>